<reference evidence="1 2" key="1">
    <citation type="submission" date="2010-04" db="EMBL/GenBank/DDBJ databases">
        <authorList>
            <person name="Qin X."/>
            <person name="Bachman B."/>
            <person name="Battles P."/>
            <person name="Bell A."/>
            <person name="Bess C."/>
            <person name="Bickham C."/>
            <person name="Chaboub L."/>
            <person name="Chen D."/>
            <person name="Coyle M."/>
            <person name="Deiros D.R."/>
            <person name="Dinh H."/>
            <person name="Forbes L."/>
            <person name="Fowler G."/>
            <person name="Francisco L."/>
            <person name="Fu Q."/>
            <person name="Gubbala S."/>
            <person name="Hale W."/>
            <person name="Han Y."/>
            <person name="Hemphill L."/>
            <person name="Highlander S.K."/>
            <person name="Hirani K."/>
            <person name="Hogues M."/>
            <person name="Jackson L."/>
            <person name="Jakkamsetti A."/>
            <person name="Javaid M."/>
            <person name="Jiang H."/>
            <person name="Korchina V."/>
            <person name="Kovar C."/>
            <person name="Lara F."/>
            <person name="Lee S."/>
            <person name="Mata R."/>
            <person name="Mathew T."/>
            <person name="Moen C."/>
            <person name="Morales K."/>
            <person name="Munidasa M."/>
            <person name="Nazareth L."/>
            <person name="Ngo R."/>
            <person name="Nguyen L."/>
            <person name="Okwuonu G."/>
            <person name="Ongeri F."/>
            <person name="Patil S."/>
            <person name="Petrosino J."/>
            <person name="Pham C."/>
            <person name="Pham P."/>
            <person name="Pu L.-L."/>
            <person name="Puazo M."/>
            <person name="Raj R."/>
            <person name="Reid J."/>
            <person name="Rouhana J."/>
            <person name="Saada N."/>
            <person name="Shang Y."/>
            <person name="Simmons D."/>
            <person name="Thornton R."/>
            <person name="Warren J."/>
            <person name="Weissenberger G."/>
            <person name="Zhang J."/>
            <person name="Zhang L."/>
            <person name="Zhou C."/>
            <person name="Zhu D."/>
            <person name="Muzny D."/>
            <person name="Worley K."/>
            <person name="Gibbs R."/>
        </authorList>
    </citation>
    <scope>NUCLEOTIDE SEQUENCE [LARGE SCALE GENOMIC DNA]</scope>
    <source>
        <strain evidence="1 2">ATCC 49957</strain>
    </source>
</reference>
<name>D5RKQ3_9PROT</name>
<keyword evidence="2" id="KW-1185">Reference proteome</keyword>
<dbReference type="EMBL" id="ADVL01000275">
    <property type="protein sequence ID" value="EFH12119.1"/>
    <property type="molecule type" value="Genomic_DNA"/>
</dbReference>
<dbReference type="Proteomes" id="UP000005324">
    <property type="component" value="Unassembled WGS sequence"/>
</dbReference>
<dbReference type="AlphaFoldDB" id="D5RKQ3"/>
<comment type="caution">
    <text evidence="1">The sequence shown here is derived from an EMBL/GenBank/DDBJ whole genome shotgun (WGS) entry which is preliminary data.</text>
</comment>
<evidence type="ECO:0000313" key="1">
    <source>
        <dbReference type="EMBL" id="EFH12119.1"/>
    </source>
</evidence>
<evidence type="ECO:0000313" key="2">
    <source>
        <dbReference type="Proteomes" id="UP000005324"/>
    </source>
</evidence>
<proteinExistence type="predicted"/>
<gene>
    <name evidence="1" type="ORF">HMPREF0731_1663</name>
</gene>
<protein>
    <submittedName>
        <fullName evidence="1">Uncharacterized protein</fullName>
    </submittedName>
</protein>
<dbReference type="HOGENOM" id="CLU_2764110_0_0_5"/>
<organism evidence="1 2">
    <name type="scientific">Pseudoroseomonas cervicalis ATCC 49957</name>
    <dbReference type="NCBI Taxonomy" id="525371"/>
    <lineage>
        <taxon>Bacteria</taxon>
        <taxon>Pseudomonadati</taxon>
        <taxon>Pseudomonadota</taxon>
        <taxon>Alphaproteobacteria</taxon>
        <taxon>Acetobacterales</taxon>
        <taxon>Roseomonadaceae</taxon>
        <taxon>Roseomonas</taxon>
    </lineage>
</organism>
<sequence>MSDWLRGARKVIAGLRPVKVPEAPARAFRDLWPGDATRGHRLLRGECEVCGTARPLTTAEEGGQGWAEGS</sequence>
<feature type="non-terminal residue" evidence="1">
    <location>
        <position position="70"/>
    </location>
</feature>
<accession>D5RKQ3</accession>